<reference evidence="4" key="3">
    <citation type="submission" date="2025-09" db="UniProtKB">
        <authorList>
            <consortium name="Ensembl"/>
        </authorList>
    </citation>
    <scope>IDENTIFICATION</scope>
    <source>
        <strain evidence="4">Guanapo</strain>
    </source>
</reference>
<accession>A0A3P9Q2A7</accession>
<evidence type="ECO:0000256" key="1">
    <source>
        <dbReference type="ARBA" id="ARBA00023180"/>
    </source>
</evidence>
<keyword evidence="1" id="KW-0325">Glycoprotein</keyword>
<sequence>MKRQVLSFLSMLCVSYALGQVSYIIPEEMPKGSVLGNVAHDLGLDFKRLKSGNARVFTGGSMEYIHDTLRFTFSNHFGESTGVIPCYS</sequence>
<reference evidence="5" key="1">
    <citation type="submission" date="2013-11" db="EMBL/GenBank/DDBJ databases">
        <title>The genomic landscape of the Guanapo guppy.</title>
        <authorList>
            <person name="Kuenstner A."/>
            <person name="Dreyer C."/>
        </authorList>
    </citation>
    <scope>NUCLEOTIDE SEQUENCE</scope>
    <source>
        <strain evidence="5">Guanapo</strain>
    </source>
</reference>
<keyword evidence="5" id="KW-1185">Reference proteome</keyword>
<name>A0A3P9Q2A7_POERE</name>
<protein>
    <recommendedName>
        <fullName evidence="3">Cadherin N-terminal domain-containing protein</fullName>
    </recommendedName>
</protein>
<dbReference type="OMA" id="TGVIPCY"/>
<dbReference type="Ensembl" id="ENSPRET00000028448.1">
    <property type="protein sequence ID" value="ENSPREP00000028139.1"/>
    <property type="gene ID" value="ENSPREG00000019050.1"/>
</dbReference>
<evidence type="ECO:0000313" key="4">
    <source>
        <dbReference type="Ensembl" id="ENSPREP00000028139.1"/>
    </source>
</evidence>
<dbReference type="GeneTree" id="ENSGT00940000164468"/>
<organism evidence="4 5">
    <name type="scientific">Poecilia reticulata</name>
    <name type="common">Guppy</name>
    <name type="synonym">Acanthophacelus reticulatus</name>
    <dbReference type="NCBI Taxonomy" id="8081"/>
    <lineage>
        <taxon>Eukaryota</taxon>
        <taxon>Metazoa</taxon>
        <taxon>Chordata</taxon>
        <taxon>Craniata</taxon>
        <taxon>Vertebrata</taxon>
        <taxon>Euteleostomi</taxon>
        <taxon>Actinopterygii</taxon>
        <taxon>Neopterygii</taxon>
        <taxon>Teleostei</taxon>
        <taxon>Neoteleostei</taxon>
        <taxon>Acanthomorphata</taxon>
        <taxon>Ovalentaria</taxon>
        <taxon>Atherinomorphae</taxon>
        <taxon>Cyprinodontiformes</taxon>
        <taxon>Poeciliidae</taxon>
        <taxon>Poeciliinae</taxon>
        <taxon>Poecilia</taxon>
    </lineage>
</organism>
<dbReference type="Bgee" id="ENSPREG00000019050">
    <property type="expression patterns" value="Expressed in head"/>
</dbReference>
<feature type="chain" id="PRO_5018112342" description="Cadherin N-terminal domain-containing protein" evidence="2">
    <location>
        <begin position="20"/>
        <end position="88"/>
    </location>
</feature>
<evidence type="ECO:0000259" key="3">
    <source>
        <dbReference type="Pfam" id="PF08266"/>
    </source>
</evidence>
<feature type="domain" description="Cadherin N-terminal" evidence="3">
    <location>
        <begin position="20"/>
        <end position="65"/>
    </location>
</feature>
<keyword evidence="2" id="KW-0732">Signal</keyword>
<dbReference type="Gene3D" id="2.60.40.60">
    <property type="entry name" value="Cadherins"/>
    <property type="match status" value="1"/>
</dbReference>
<evidence type="ECO:0000256" key="2">
    <source>
        <dbReference type="SAM" id="SignalP"/>
    </source>
</evidence>
<dbReference type="AlphaFoldDB" id="A0A3P9Q2A7"/>
<dbReference type="Pfam" id="PF08266">
    <property type="entry name" value="Cadherin_2"/>
    <property type="match status" value="1"/>
</dbReference>
<evidence type="ECO:0000313" key="5">
    <source>
        <dbReference type="Proteomes" id="UP000242638"/>
    </source>
</evidence>
<feature type="signal peptide" evidence="2">
    <location>
        <begin position="1"/>
        <end position="19"/>
    </location>
</feature>
<dbReference type="InterPro" id="IPR013164">
    <property type="entry name" value="Cadherin_N"/>
</dbReference>
<proteinExistence type="predicted"/>
<dbReference type="Proteomes" id="UP000242638">
    <property type="component" value="Unassembled WGS sequence"/>
</dbReference>
<reference evidence="4" key="2">
    <citation type="submission" date="2025-08" db="UniProtKB">
        <authorList>
            <consortium name="Ensembl"/>
        </authorList>
    </citation>
    <scope>IDENTIFICATION</scope>
    <source>
        <strain evidence="4">Guanapo</strain>
    </source>
</reference>